<reference evidence="2" key="1">
    <citation type="submission" date="2023-06" db="EMBL/GenBank/DDBJ databases">
        <title>Genome-scale phylogeny and comparative genomics of the fungal order Sordariales.</title>
        <authorList>
            <consortium name="Lawrence Berkeley National Laboratory"/>
            <person name="Hensen N."/>
            <person name="Bonometti L."/>
            <person name="Westerberg I."/>
            <person name="Brannstrom I.O."/>
            <person name="Guillou S."/>
            <person name="Cros-Aarteil S."/>
            <person name="Calhoun S."/>
            <person name="Haridas S."/>
            <person name="Kuo A."/>
            <person name="Mondo S."/>
            <person name="Pangilinan J."/>
            <person name="Riley R."/>
            <person name="Labutti K."/>
            <person name="Andreopoulos B."/>
            <person name="Lipzen A."/>
            <person name="Chen C."/>
            <person name="Yanf M."/>
            <person name="Daum C."/>
            <person name="Ng V."/>
            <person name="Clum A."/>
            <person name="Steindorff A."/>
            <person name="Ohm R."/>
            <person name="Martin F."/>
            <person name="Silar P."/>
            <person name="Natvig D."/>
            <person name="Lalanne C."/>
            <person name="Gautier V."/>
            <person name="Ament-Velasquez S.L."/>
            <person name="Kruys A."/>
            <person name="Hutchinson M.I."/>
            <person name="Powell A.J."/>
            <person name="Barry K."/>
            <person name="Miller A.N."/>
            <person name="Grigoriev I.V."/>
            <person name="Debuchy R."/>
            <person name="Gladieux P."/>
            <person name="Thoren M.H."/>
            <person name="Johannesson H."/>
        </authorList>
    </citation>
    <scope>NUCLEOTIDE SEQUENCE</scope>
    <source>
        <strain evidence="2">SMH4607-1</strain>
    </source>
</reference>
<proteinExistence type="predicted"/>
<dbReference type="Proteomes" id="UP001172102">
    <property type="component" value="Unassembled WGS sequence"/>
</dbReference>
<comment type="caution">
    <text evidence="2">The sequence shown here is derived from an EMBL/GenBank/DDBJ whole genome shotgun (WGS) entry which is preliminary data.</text>
</comment>
<organism evidence="2 3">
    <name type="scientific">Lasiosphaeris hirsuta</name>
    <dbReference type="NCBI Taxonomy" id="260670"/>
    <lineage>
        <taxon>Eukaryota</taxon>
        <taxon>Fungi</taxon>
        <taxon>Dikarya</taxon>
        <taxon>Ascomycota</taxon>
        <taxon>Pezizomycotina</taxon>
        <taxon>Sordariomycetes</taxon>
        <taxon>Sordariomycetidae</taxon>
        <taxon>Sordariales</taxon>
        <taxon>Lasiosphaeriaceae</taxon>
        <taxon>Lasiosphaeris</taxon>
    </lineage>
</organism>
<keyword evidence="3" id="KW-1185">Reference proteome</keyword>
<evidence type="ECO:0000256" key="1">
    <source>
        <dbReference type="SAM" id="MobiDB-lite"/>
    </source>
</evidence>
<gene>
    <name evidence="2" type="ORF">B0H67DRAFT_566694</name>
</gene>
<protein>
    <submittedName>
        <fullName evidence="2">Uncharacterized protein</fullName>
    </submittedName>
</protein>
<evidence type="ECO:0000313" key="2">
    <source>
        <dbReference type="EMBL" id="KAK0732110.1"/>
    </source>
</evidence>
<name>A0AA40E9T7_9PEZI</name>
<dbReference type="EMBL" id="JAUKUA010000001">
    <property type="protein sequence ID" value="KAK0732110.1"/>
    <property type="molecule type" value="Genomic_DNA"/>
</dbReference>
<accession>A0AA40E9T7</accession>
<dbReference type="AlphaFoldDB" id="A0AA40E9T7"/>
<feature type="region of interest" description="Disordered" evidence="1">
    <location>
        <begin position="1"/>
        <end position="53"/>
    </location>
</feature>
<evidence type="ECO:0000313" key="3">
    <source>
        <dbReference type="Proteomes" id="UP001172102"/>
    </source>
</evidence>
<sequence length="53" mass="5506">MGAPNKHGRREDTPGGNISADGTLVRATRRSRPGAGKDFASDEPGDSPSNGQR</sequence>